<feature type="disulfide bond" evidence="13">
    <location>
        <begin position="986"/>
        <end position="995"/>
    </location>
</feature>
<feature type="domain" description="EGF-like" evidence="17">
    <location>
        <begin position="71"/>
        <end position="106"/>
    </location>
</feature>
<feature type="domain" description="EGF-like" evidence="17">
    <location>
        <begin position="30"/>
        <end position="69"/>
    </location>
</feature>
<dbReference type="PROSITE" id="PS01187">
    <property type="entry name" value="EGF_CA"/>
    <property type="match status" value="6"/>
</dbReference>
<feature type="disulfide bond" evidence="13">
    <location>
        <begin position="1266"/>
        <end position="1275"/>
    </location>
</feature>
<sequence>MESAKVHSKFQRVVWLALMMFKWGVVCAETSDRCSSSPCLNGATCVDILDDYECVCPSETVLYMGKDCEKLYDACAFTGCPNCTSTPGTRDFTCVCPEGYSGKNCTLTADPCESAPCSGVRTECVADADGGYTCVCPGGYSGEECETPPQGCRGEPCLNNGTCVGLPGGSRCECAPGFRGDRCEADVDECASQPCQNGAICMDGVNSYLCFCVPGFQGYHCEIDINECASRPCENNATCINGKDRYHCECLLGYTGVNCEVEIDECESNPCKHGATCHDHVGLYTCQCPLGFEGVNCEIDIDECASAPCLNEGTCNDLVDSYECDCSDTGFMGDTCEVDIPECASNPCQNNATCQEWIKSYTCLCWPGYMGDHCEVDIDECAEEPCENGGTCFERSDVEHYGTLPQLDGEFSYADAAGYLCECLPGFTGDNCSVNIDECESAPCQNGASCEDLVNAYKCACLPGFTGTHCEVEVDECESDPCQNGALCVDGIADYTCHCRTAEQGEMPWGGRDCNVRLVGCQDHQCENGATCWPHFSEGEHGYSCLCPPGFYDERCGTPTTFSFSAPGFFVVQAPGANRTSAGPAVKLRFRTTLPDAVLLYRGGNSSYLSLELVGGRLQARTGSEGAVLRAGFSGAVNDGDWREVGVDLGETLTLVLKGVGCEGEGCQVSDGRRDVHPVHMHSLTRVAVGGALPEYLHNTESGSEFLGCMEDLLIDSQPVLPQGLALPQAPGLELGCSKTEWCLPDPCSARGLCVDLWNSYRCDCHRPFHGTNCTEEYRSWTFGKENSESYTSYEIQASHGENFSVSFFLRSLKEDGLIVQLRRRRGEAYLTVYLQRGRVTVGTPWATPASAPVTVTTGEKTLLTVEFWNGHAALRGPDGLHQLPGVGAVTVEEGDEVYVGGLPKGTDMTPWGGHFKGCLQDLRLDGVRLDMQGGAAGNASTDGRYAPSTVSNVLPDCVSDDACQGEPCQNGGECTVTWNDFVCECPRNFTGKRCETRVWCVSDPCIMGTRCVDLPDGYECHTNATFEDNALQFGANGSLVAPVTSVSMELRTREENGVLLRASRGTEMFCVGLLNSTVLVKIRSGDGPEVLAFTSRQPVSDGDWHRLEVAMAEPPPSQQQQQGVVRWAVTVDRQNGGASLGAAGNLNFLNESVVWLAENFTGCLGEVRVGGVLLPFVHDADPPQRARFLRQGGEEARLGCEGSPVCLSQPCLNSGTCEDLFHRFGCSCAAGWEGPLCQDDADDCASAPCVRGACSDRLADFHCDCPPGYGGKQCALDLDECLGHACRNGGTCLDDVASYTCACPPNFTGPFCQWSFPPLRCNQDLQCVNGGVCSEGIWGANCSCIPGFTGDRCEAEVDECESNPCQNGGSCLDRLNKFQCVCPPGFMGPRCENSKQEHKERVPLLVVAIPLACCCVLLAVIGLTFMVMTARKKRQSEGTYSPSQQEVAGARLEMDSVLKVPPEERLI</sequence>
<dbReference type="FunFam" id="2.10.25.10:FF:000472">
    <property type="entry name" value="Uncharacterized protein, isoform A"/>
    <property type="match status" value="1"/>
</dbReference>
<evidence type="ECO:0000256" key="14">
    <source>
        <dbReference type="SAM" id="Phobius"/>
    </source>
</evidence>
<dbReference type="InterPro" id="IPR009030">
    <property type="entry name" value="Growth_fac_rcpt_cys_sf"/>
</dbReference>
<keyword evidence="3" id="KW-0964">Secreted</keyword>
<dbReference type="FunFam" id="2.10.25.10:FF:000143">
    <property type="entry name" value="Protein crumbs 1"/>
    <property type="match status" value="2"/>
</dbReference>
<dbReference type="GO" id="GO:0009653">
    <property type="term" value="P:anatomical structure morphogenesis"/>
    <property type="evidence" value="ECO:0007669"/>
    <property type="project" value="UniProtKB-ARBA"/>
</dbReference>
<dbReference type="Gene3D" id="2.10.25.10">
    <property type="entry name" value="Laminin"/>
    <property type="match status" value="19"/>
</dbReference>
<feature type="domain" description="EGF-like" evidence="17">
    <location>
        <begin position="377"/>
        <end position="433"/>
    </location>
</feature>
<feature type="disulfide bond" evidence="13">
    <location>
        <begin position="1245"/>
        <end position="1255"/>
    </location>
</feature>
<dbReference type="Proteomes" id="UP001046870">
    <property type="component" value="Chromosome 4"/>
</dbReference>
<dbReference type="PROSITE" id="PS50026">
    <property type="entry name" value="EGF_3"/>
    <property type="match status" value="20"/>
</dbReference>
<feature type="domain" description="EGF-like" evidence="17">
    <location>
        <begin position="1241"/>
        <end position="1276"/>
    </location>
</feature>
<feature type="domain" description="EGF-like" evidence="17">
    <location>
        <begin position="262"/>
        <end position="298"/>
    </location>
</feature>
<dbReference type="Pfam" id="PF00008">
    <property type="entry name" value="EGF"/>
    <property type="match status" value="13"/>
</dbReference>
<dbReference type="PROSITE" id="PS00022">
    <property type="entry name" value="EGF_1"/>
    <property type="match status" value="16"/>
</dbReference>
<feature type="domain" description="EGF-like" evidence="17">
    <location>
        <begin position="517"/>
        <end position="557"/>
    </location>
</feature>
<reference evidence="18" key="1">
    <citation type="submission" date="2021-01" db="EMBL/GenBank/DDBJ databases">
        <authorList>
            <person name="Zahm M."/>
            <person name="Roques C."/>
            <person name="Cabau C."/>
            <person name="Klopp C."/>
            <person name="Donnadieu C."/>
            <person name="Jouanno E."/>
            <person name="Lampietro C."/>
            <person name="Louis A."/>
            <person name="Herpin A."/>
            <person name="Echchiki A."/>
            <person name="Berthelot C."/>
            <person name="Parey E."/>
            <person name="Roest-Crollius H."/>
            <person name="Braasch I."/>
            <person name="Postlethwait J."/>
            <person name="Bobe J."/>
            <person name="Montfort J."/>
            <person name="Bouchez O."/>
            <person name="Begum T."/>
            <person name="Mejri S."/>
            <person name="Adams A."/>
            <person name="Chen W.-J."/>
            <person name="Guiguen Y."/>
        </authorList>
    </citation>
    <scope>NUCLEOTIDE SEQUENCE</scope>
    <source>
        <strain evidence="18">YG-15Mar2019-1</strain>
        <tissue evidence="18">Brain</tissue>
    </source>
</reference>
<dbReference type="GO" id="GO:0007399">
    <property type="term" value="P:nervous system development"/>
    <property type="evidence" value="ECO:0007669"/>
    <property type="project" value="UniProtKB-ARBA"/>
</dbReference>
<feature type="domain" description="EGF-like" evidence="17">
    <location>
        <begin position="473"/>
        <end position="515"/>
    </location>
</feature>
<dbReference type="GO" id="GO:0007157">
    <property type="term" value="P:heterophilic cell-cell adhesion via plasma membrane cell adhesion molecules"/>
    <property type="evidence" value="ECO:0007669"/>
    <property type="project" value="TreeGrafter"/>
</dbReference>
<accession>A0A9D3QBV2</accession>
<dbReference type="FunFam" id="2.10.25.10:FF:000208">
    <property type="entry name" value="Crumbs 2, cell polarity complex component"/>
    <property type="match status" value="1"/>
</dbReference>
<feature type="disulfide bond" evidence="13">
    <location>
        <begin position="96"/>
        <end position="105"/>
    </location>
</feature>
<dbReference type="GO" id="GO:0045197">
    <property type="term" value="P:establishment or maintenance of epithelial cell apical/basal polarity"/>
    <property type="evidence" value="ECO:0007669"/>
    <property type="project" value="TreeGrafter"/>
</dbReference>
<feature type="disulfide bond" evidence="13">
    <location>
        <begin position="461"/>
        <end position="470"/>
    </location>
</feature>
<evidence type="ECO:0000256" key="15">
    <source>
        <dbReference type="SAM" id="SignalP"/>
    </source>
</evidence>
<dbReference type="FunFam" id="2.60.120.200:FF:000081">
    <property type="entry name" value="Crumbs 1, cell polarity complex component"/>
    <property type="match status" value="1"/>
</dbReference>
<keyword evidence="5 13" id="KW-0245">EGF-like domain</keyword>
<feature type="domain" description="EGF-like" evidence="17">
    <location>
        <begin position="1203"/>
        <end position="1239"/>
    </location>
</feature>
<evidence type="ECO:0000256" key="10">
    <source>
        <dbReference type="ARBA" id="ARBA00023136"/>
    </source>
</evidence>
<feature type="domain" description="EGF-like" evidence="17">
    <location>
        <begin position="960"/>
        <end position="996"/>
    </location>
</feature>
<keyword evidence="6 14" id="KW-0812">Transmembrane</keyword>
<feature type="domain" description="EGF-like" evidence="17">
    <location>
        <begin position="739"/>
        <end position="775"/>
    </location>
</feature>
<feature type="chain" id="PRO_5039702163" description="Crumbs" evidence="15">
    <location>
        <begin position="29"/>
        <end position="1468"/>
    </location>
</feature>
<feature type="disulfide bond" evidence="13">
    <location>
        <begin position="547"/>
        <end position="556"/>
    </location>
</feature>
<evidence type="ECO:0000256" key="12">
    <source>
        <dbReference type="ARBA" id="ARBA00023180"/>
    </source>
</evidence>
<comment type="caution">
    <text evidence="18">The sequence shown here is derived from an EMBL/GenBank/DDBJ whole genome shotgun (WGS) entry which is preliminary data.</text>
</comment>
<feature type="disulfide bond" evidence="13">
    <location>
        <begin position="423"/>
        <end position="432"/>
    </location>
</feature>
<keyword evidence="10 14" id="KW-0472">Membrane</keyword>
<feature type="domain" description="EGF-like" evidence="17">
    <location>
        <begin position="435"/>
        <end position="471"/>
    </location>
</feature>
<dbReference type="PRINTS" id="PR00010">
    <property type="entry name" value="EGFBLOOD"/>
</dbReference>
<feature type="disulfide bond" evidence="13">
    <location>
        <begin position="765"/>
        <end position="774"/>
    </location>
</feature>
<dbReference type="GO" id="GO:0005886">
    <property type="term" value="C:plasma membrane"/>
    <property type="evidence" value="ECO:0007669"/>
    <property type="project" value="TreeGrafter"/>
</dbReference>
<feature type="disulfide bond" evidence="13">
    <location>
        <begin position="1345"/>
        <end position="1354"/>
    </location>
</feature>
<dbReference type="GO" id="GO:0003008">
    <property type="term" value="P:system process"/>
    <property type="evidence" value="ECO:0007669"/>
    <property type="project" value="UniProtKB-ARBA"/>
</dbReference>
<gene>
    <name evidence="18" type="ORF">MATL_G00057070</name>
</gene>
<evidence type="ECO:0000256" key="3">
    <source>
        <dbReference type="ARBA" id="ARBA00022525"/>
    </source>
</evidence>
<keyword evidence="4" id="KW-0272">Extracellular matrix</keyword>
<feature type="domain" description="Laminin G" evidence="16">
    <location>
        <begin position="1021"/>
        <end position="1201"/>
    </location>
</feature>
<feature type="domain" description="EGF-like" evidence="17">
    <location>
        <begin position="1278"/>
        <end position="1314"/>
    </location>
</feature>
<keyword evidence="11 13" id="KW-1015">Disulfide bond</keyword>
<evidence type="ECO:0000256" key="6">
    <source>
        <dbReference type="ARBA" id="ARBA00022692"/>
    </source>
</evidence>
<dbReference type="FunFam" id="2.10.25.10:FF:000045">
    <property type="entry name" value="Slit guidance ligand 2"/>
    <property type="match status" value="1"/>
</dbReference>
<dbReference type="GO" id="GO:0045597">
    <property type="term" value="P:positive regulation of cell differentiation"/>
    <property type="evidence" value="ECO:0007669"/>
    <property type="project" value="UniProtKB-ARBA"/>
</dbReference>
<dbReference type="SMART" id="SM00179">
    <property type="entry name" value="EGF_CA"/>
    <property type="match status" value="19"/>
</dbReference>
<organism evidence="18 19">
    <name type="scientific">Megalops atlanticus</name>
    <name type="common">Tarpon</name>
    <name type="synonym">Clupea gigantea</name>
    <dbReference type="NCBI Taxonomy" id="7932"/>
    <lineage>
        <taxon>Eukaryota</taxon>
        <taxon>Metazoa</taxon>
        <taxon>Chordata</taxon>
        <taxon>Craniata</taxon>
        <taxon>Vertebrata</taxon>
        <taxon>Euteleostomi</taxon>
        <taxon>Actinopterygii</taxon>
        <taxon>Neopterygii</taxon>
        <taxon>Teleostei</taxon>
        <taxon>Elopiformes</taxon>
        <taxon>Megalopidae</taxon>
        <taxon>Megalops</taxon>
    </lineage>
</organism>
<dbReference type="GO" id="GO:0032991">
    <property type="term" value="C:protein-containing complex"/>
    <property type="evidence" value="ECO:0007669"/>
    <property type="project" value="TreeGrafter"/>
</dbReference>
<protein>
    <recommendedName>
        <fullName evidence="20">Crumbs</fullName>
    </recommendedName>
</protein>
<feature type="domain" description="EGF-like" evidence="17">
    <location>
        <begin position="1357"/>
        <end position="1393"/>
    </location>
</feature>
<feature type="domain" description="EGF-like" evidence="17">
    <location>
        <begin position="148"/>
        <end position="184"/>
    </location>
</feature>
<dbReference type="GO" id="GO:0005509">
    <property type="term" value="F:calcium ion binding"/>
    <property type="evidence" value="ECO:0007669"/>
    <property type="project" value="InterPro"/>
</dbReference>
<dbReference type="SMART" id="SM00282">
    <property type="entry name" value="LamG"/>
    <property type="match status" value="3"/>
</dbReference>
<dbReference type="GO" id="GO:1901222">
    <property type="term" value="P:regulation of non-canonical NF-kappaB signal transduction"/>
    <property type="evidence" value="ECO:0007669"/>
    <property type="project" value="UniProtKB-ARBA"/>
</dbReference>
<evidence type="ECO:0000256" key="5">
    <source>
        <dbReference type="ARBA" id="ARBA00022536"/>
    </source>
</evidence>
<keyword evidence="9 14" id="KW-1133">Transmembrane helix</keyword>
<dbReference type="PROSITE" id="PS00010">
    <property type="entry name" value="ASX_HYDROXYL"/>
    <property type="match status" value="12"/>
</dbReference>
<dbReference type="GO" id="GO:0060218">
    <property type="term" value="P:hematopoietic stem cell differentiation"/>
    <property type="evidence" value="ECO:0007669"/>
    <property type="project" value="UniProtKB-ARBA"/>
</dbReference>
<feature type="domain" description="EGF-like" evidence="17">
    <location>
        <begin position="224"/>
        <end position="260"/>
    </location>
</feature>
<feature type="signal peptide" evidence="15">
    <location>
        <begin position="1"/>
        <end position="28"/>
    </location>
</feature>
<evidence type="ECO:0000259" key="17">
    <source>
        <dbReference type="PROSITE" id="PS50026"/>
    </source>
</evidence>
<keyword evidence="12" id="KW-0325">Glycoprotein</keyword>
<feature type="disulfide bond" evidence="13">
    <location>
        <begin position="288"/>
        <end position="297"/>
    </location>
</feature>
<dbReference type="FunFam" id="2.10.25.10:FF:000004">
    <property type="entry name" value="Neurogenic locus notch 1"/>
    <property type="match status" value="2"/>
</dbReference>
<dbReference type="FunFam" id="2.10.25.10:FF:000282">
    <property type="entry name" value="Crumbs cell polarity complex component 2"/>
    <property type="match status" value="1"/>
</dbReference>
<feature type="disulfide bond" evidence="13">
    <location>
        <begin position="1304"/>
        <end position="1313"/>
    </location>
</feature>
<dbReference type="Gene3D" id="2.60.120.200">
    <property type="match status" value="3"/>
</dbReference>
<feature type="domain" description="EGF-like" evidence="17">
    <location>
        <begin position="108"/>
        <end position="146"/>
    </location>
</feature>
<feature type="domain" description="EGF-like" evidence="17">
    <location>
        <begin position="300"/>
        <end position="337"/>
    </location>
</feature>
<comment type="subcellular location">
    <subcellularLocation>
        <location evidence="1">Membrane</location>
        <topology evidence="1">Single-pass type I membrane protein</topology>
    </subcellularLocation>
    <subcellularLocation>
        <location evidence="2">Secreted</location>
        <location evidence="2">Extracellular space</location>
        <location evidence="2">Extracellular matrix</location>
    </subcellularLocation>
</comment>
<dbReference type="OrthoDB" id="283575at2759"/>
<dbReference type="PANTHER" id="PTHR24049:SF22">
    <property type="entry name" value="DROSOPHILA CRUMBS HOMOLOG"/>
    <property type="match status" value="1"/>
</dbReference>
<dbReference type="PANTHER" id="PTHR24049">
    <property type="entry name" value="CRUMBS FAMILY MEMBER"/>
    <property type="match status" value="1"/>
</dbReference>
<evidence type="ECO:0000313" key="18">
    <source>
        <dbReference type="EMBL" id="KAG7480516.1"/>
    </source>
</evidence>
<proteinExistence type="predicted"/>
<feature type="disulfide bond" evidence="13">
    <location>
        <begin position="1383"/>
        <end position="1392"/>
    </location>
</feature>
<evidence type="ECO:0008006" key="20">
    <source>
        <dbReference type="Google" id="ProtNLM"/>
    </source>
</evidence>
<dbReference type="InterPro" id="IPR018097">
    <property type="entry name" value="EGF_Ca-bd_CS"/>
</dbReference>
<feature type="disulfide bond" evidence="13">
    <location>
        <begin position="174"/>
        <end position="183"/>
    </location>
</feature>
<dbReference type="FunFam" id="2.60.120.200:FF:000130">
    <property type="entry name" value="Crumbs 2, cell polarity complex component"/>
    <property type="match status" value="1"/>
</dbReference>
<dbReference type="InterPro" id="IPR000742">
    <property type="entry name" value="EGF"/>
</dbReference>
<dbReference type="Pfam" id="PF12661">
    <property type="entry name" value="hEGF"/>
    <property type="match status" value="3"/>
</dbReference>
<feature type="disulfide bond" evidence="13">
    <location>
        <begin position="1229"/>
        <end position="1238"/>
    </location>
</feature>
<dbReference type="InterPro" id="IPR000152">
    <property type="entry name" value="EGF-type_Asp/Asn_hydroxyl_site"/>
</dbReference>
<feature type="domain" description="Laminin G" evidence="16">
    <location>
        <begin position="561"/>
        <end position="737"/>
    </location>
</feature>
<evidence type="ECO:0000256" key="1">
    <source>
        <dbReference type="ARBA" id="ARBA00004479"/>
    </source>
</evidence>
<feature type="disulfide bond" evidence="13">
    <location>
        <begin position="250"/>
        <end position="259"/>
    </location>
</feature>
<dbReference type="FunFam" id="2.10.25.10:FF:000006">
    <property type="entry name" value="Versican core protein-like isoform 1"/>
    <property type="match status" value="1"/>
</dbReference>
<dbReference type="InterPro" id="IPR051022">
    <property type="entry name" value="Notch_Cell-Fate_Det"/>
</dbReference>
<evidence type="ECO:0000256" key="4">
    <source>
        <dbReference type="ARBA" id="ARBA00022530"/>
    </source>
</evidence>
<dbReference type="PROSITE" id="PS50025">
    <property type="entry name" value="LAM_G_DOMAIN"/>
    <property type="match status" value="3"/>
</dbReference>
<dbReference type="GO" id="GO:0030855">
    <property type="term" value="P:epithelial cell differentiation"/>
    <property type="evidence" value="ECO:0007669"/>
    <property type="project" value="UniProtKB-ARBA"/>
</dbReference>
<dbReference type="CDD" id="cd00054">
    <property type="entry name" value="EGF_CA"/>
    <property type="match status" value="16"/>
</dbReference>
<dbReference type="SUPFAM" id="SSF57184">
    <property type="entry name" value="Growth factor receptor domain"/>
    <property type="match status" value="3"/>
</dbReference>
<dbReference type="PROSITE" id="PS01186">
    <property type="entry name" value="EGF_2"/>
    <property type="match status" value="15"/>
</dbReference>
<dbReference type="EMBL" id="JAFDVH010000004">
    <property type="protein sequence ID" value="KAG7480516.1"/>
    <property type="molecule type" value="Genomic_DNA"/>
</dbReference>
<dbReference type="InterPro" id="IPR001791">
    <property type="entry name" value="Laminin_G"/>
</dbReference>
<dbReference type="InterPro" id="IPR013032">
    <property type="entry name" value="EGF-like_CS"/>
</dbReference>
<feature type="disulfide bond" evidence="13">
    <location>
        <begin position="117"/>
        <end position="134"/>
    </location>
</feature>
<feature type="domain" description="EGF-like" evidence="17">
    <location>
        <begin position="186"/>
        <end position="222"/>
    </location>
</feature>
<evidence type="ECO:0000256" key="11">
    <source>
        <dbReference type="ARBA" id="ARBA00023157"/>
    </source>
</evidence>
<dbReference type="FunFam" id="2.10.25.10:FF:000029">
    <property type="entry name" value="neurexin-1 isoform X1"/>
    <property type="match status" value="1"/>
</dbReference>
<dbReference type="GO" id="GO:0051240">
    <property type="term" value="P:positive regulation of multicellular organismal process"/>
    <property type="evidence" value="ECO:0007669"/>
    <property type="project" value="UniProtKB-ARBA"/>
</dbReference>
<feature type="domain" description="EGF-like" evidence="17">
    <location>
        <begin position="1318"/>
        <end position="1355"/>
    </location>
</feature>
<evidence type="ECO:0000256" key="13">
    <source>
        <dbReference type="PROSITE-ProRule" id="PRU00076"/>
    </source>
</evidence>
<evidence type="ECO:0000313" key="19">
    <source>
        <dbReference type="Proteomes" id="UP001046870"/>
    </source>
</evidence>
<evidence type="ECO:0000256" key="2">
    <source>
        <dbReference type="ARBA" id="ARBA00004498"/>
    </source>
</evidence>
<feature type="disulfide bond" evidence="13">
    <location>
        <begin position="136"/>
        <end position="145"/>
    </location>
</feature>
<dbReference type="FunFam" id="2.10.25.10:FF:000123">
    <property type="entry name" value="Crumbs homolog 1 (Drosophila)"/>
    <property type="match status" value="2"/>
</dbReference>
<evidence type="ECO:0000256" key="9">
    <source>
        <dbReference type="ARBA" id="ARBA00022989"/>
    </source>
</evidence>
<dbReference type="GO" id="GO:0051241">
    <property type="term" value="P:negative regulation of multicellular organismal process"/>
    <property type="evidence" value="ECO:0007669"/>
    <property type="project" value="UniProtKB-ARBA"/>
</dbReference>
<feature type="disulfide bond" evidence="13">
    <location>
        <begin position="365"/>
        <end position="374"/>
    </location>
</feature>
<feature type="domain" description="Laminin G" evidence="16">
    <location>
        <begin position="781"/>
        <end position="958"/>
    </location>
</feature>
<comment type="caution">
    <text evidence="13">Lacks conserved residue(s) required for the propagation of feature annotation.</text>
</comment>
<dbReference type="InterPro" id="IPR013320">
    <property type="entry name" value="ConA-like_dom_sf"/>
</dbReference>
<dbReference type="FunFam" id="2.10.25.10:FF:000122">
    <property type="entry name" value="Protein crumbs homolog 2"/>
    <property type="match status" value="1"/>
</dbReference>
<feature type="disulfide bond" evidence="13">
    <location>
        <begin position="212"/>
        <end position="221"/>
    </location>
</feature>
<evidence type="ECO:0000256" key="7">
    <source>
        <dbReference type="ARBA" id="ARBA00022729"/>
    </source>
</evidence>
<feature type="domain" description="EGF-like" evidence="17">
    <location>
        <begin position="339"/>
        <end position="375"/>
    </location>
</feature>
<keyword evidence="19" id="KW-1185">Reference proteome</keyword>
<evidence type="ECO:0000259" key="16">
    <source>
        <dbReference type="PROSITE" id="PS50025"/>
    </source>
</evidence>
<name>A0A9D3QBV2_MEGAT</name>
<dbReference type="InterPro" id="IPR001881">
    <property type="entry name" value="EGF-like_Ca-bd_dom"/>
</dbReference>
<evidence type="ECO:0000256" key="8">
    <source>
        <dbReference type="ARBA" id="ARBA00022737"/>
    </source>
</evidence>
<dbReference type="SMART" id="SM00181">
    <property type="entry name" value="EGF"/>
    <property type="match status" value="20"/>
</dbReference>
<keyword evidence="7 15" id="KW-0732">Signal</keyword>
<dbReference type="CDD" id="cd00110">
    <property type="entry name" value="LamG"/>
    <property type="match status" value="3"/>
</dbReference>
<dbReference type="SUPFAM" id="SSF57196">
    <property type="entry name" value="EGF/Laminin"/>
    <property type="match status" value="9"/>
</dbReference>
<keyword evidence="8" id="KW-0677">Repeat</keyword>
<dbReference type="SUPFAM" id="SSF49899">
    <property type="entry name" value="Concanavalin A-like lectins/glucanases"/>
    <property type="match status" value="3"/>
</dbReference>
<dbReference type="Pfam" id="PF02210">
    <property type="entry name" value="Laminin_G_2"/>
    <property type="match status" value="2"/>
</dbReference>
<feature type="transmembrane region" description="Helical" evidence="14">
    <location>
        <begin position="1405"/>
        <end position="1428"/>
    </location>
</feature>